<name>A0A0F9U952_9ZZZZ</name>
<dbReference type="EMBL" id="LAZR01001128">
    <property type="protein sequence ID" value="KKN50193.1"/>
    <property type="molecule type" value="Genomic_DNA"/>
</dbReference>
<accession>A0A0F9U952</accession>
<reference evidence="1" key="1">
    <citation type="journal article" date="2015" name="Nature">
        <title>Complex archaea that bridge the gap between prokaryotes and eukaryotes.</title>
        <authorList>
            <person name="Spang A."/>
            <person name="Saw J.H."/>
            <person name="Jorgensen S.L."/>
            <person name="Zaremba-Niedzwiedzka K."/>
            <person name="Martijn J."/>
            <person name="Lind A.E."/>
            <person name="van Eijk R."/>
            <person name="Schleper C."/>
            <person name="Guy L."/>
            <person name="Ettema T.J."/>
        </authorList>
    </citation>
    <scope>NUCLEOTIDE SEQUENCE</scope>
</reference>
<gene>
    <name evidence="1" type="ORF">LCGC14_0635140</name>
</gene>
<comment type="caution">
    <text evidence="1">The sequence shown here is derived from an EMBL/GenBank/DDBJ whole genome shotgun (WGS) entry which is preliminary data.</text>
</comment>
<dbReference type="InterPro" id="IPR005358">
    <property type="entry name" value="Puta_zinc/iron-chelating_dom"/>
</dbReference>
<proteinExistence type="predicted"/>
<sequence length="125" mass="13536">MSENSPCLNCGACCATFRVSFYWGETDSAPGGDVPTQLTEQISPYRSCMQGTNQPKPRCVALLGTVGDGVRCSIYEKRSSPCRDFPFHGEYGEDSPRCQQARAAHGLPPLPDSPMRPKLIPVIAA</sequence>
<protein>
    <submittedName>
        <fullName evidence="1">Uncharacterized protein</fullName>
    </submittedName>
</protein>
<organism evidence="1">
    <name type="scientific">marine sediment metagenome</name>
    <dbReference type="NCBI Taxonomy" id="412755"/>
    <lineage>
        <taxon>unclassified sequences</taxon>
        <taxon>metagenomes</taxon>
        <taxon>ecological metagenomes</taxon>
    </lineage>
</organism>
<dbReference type="AlphaFoldDB" id="A0A0F9U952"/>
<dbReference type="Pfam" id="PF03692">
    <property type="entry name" value="CxxCxxCC"/>
    <property type="match status" value="1"/>
</dbReference>
<evidence type="ECO:0000313" key="1">
    <source>
        <dbReference type="EMBL" id="KKN50193.1"/>
    </source>
</evidence>